<proteinExistence type="predicted"/>
<keyword evidence="2" id="KW-1185">Reference proteome</keyword>
<dbReference type="AlphaFoldDB" id="A0A9P7GGJ9"/>
<name>A0A9P7GGJ9_9AGAR</name>
<accession>A0A9P7GGJ9</accession>
<evidence type="ECO:0000313" key="2">
    <source>
        <dbReference type="Proteomes" id="UP000717328"/>
    </source>
</evidence>
<reference evidence="1" key="1">
    <citation type="submission" date="2021-02" db="EMBL/GenBank/DDBJ databases">
        <authorList>
            <person name="Nieuwenhuis M."/>
            <person name="Van De Peppel L.J.J."/>
        </authorList>
    </citation>
    <scope>NUCLEOTIDE SEQUENCE</scope>
    <source>
        <strain evidence="1">D49</strain>
    </source>
</reference>
<organism evidence="1 2">
    <name type="scientific">Sphagnurus paluster</name>
    <dbReference type="NCBI Taxonomy" id="117069"/>
    <lineage>
        <taxon>Eukaryota</taxon>
        <taxon>Fungi</taxon>
        <taxon>Dikarya</taxon>
        <taxon>Basidiomycota</taxon>
        <taxon>Agaricomycotina</taxon>
        <taxon>Agaricomycetes</taxon>
        <taxon>Agaricomycetidae</taxon>
        <taxon>Agaricales</taxon>
        <taxon>Tricholomatineae</taxon>
        <taxon>Lyophyllaceae</taxon>
        <taxon>Sphagnurus</taxon>
    </lineage>
</organism>
<evidence type="ECO:0000313" key="1">
    <source>
        <dbReference type="EMBL" id="KAG5650237.1"/>
    </source>
</evidence>
<gene>
    <name evidence="1" type="ORF">H0H81_000212</name>
</gene>
<sequence>MVKIKRDSMHVPAMALGEQRALFRYRLYNLENPYNDGVGTRMLRKTRTLISD</sequence>
<protein>
    <submittedName>
        <fullName evidence="1">Uncharacterized protein</fullName>
    </submittedName>
</protein>
<reference evidence="1" key="2">
    <citation type="submission" date="2021-10" db="EMBL/GenBank/DDBJ databases">
        <title>Phylogenomics reveals ancestral predisposition of the termite-cultivated fungus Termitomyces towards a domesticated lifestyle.</title>
        <authorList>
            <person name="Auxier B."/>
            <person name="Grum-Grzhimaylo A."/>
            <person name="Cardenas M.E."/>
            <person name="Lodge J.D."/>
            <person name="Laessoe T."/>
            <person name="Pedersen O."/>
            <person name="Smith M.E."/>
            <person name="Kuyper T.W."/>
            <person name="Franco-Molano E.A."/>
            <person name="Baroni T.J."/>
            <person name="Aanen D.K."/>
        </authorList>
    </citation>
    <scope>NUCLEOTIDE SEQUENCE</scope>
    <source>
        <strain evidence="1">D49</strain>
    </source>
</reference>
<dbReference type="EMBL" id="JABCKI010000508">
    <property type="protein sequence ID" value="KAG5650237.1"/>
    <property type="molecule type" value="Genomic_DNA"/>
</dbReference>
<dbReference type="Proteomes" id="UP000717328">
    <property type="component" value="Unassembled WGS sequence"/>
</dbReference>
<comment type="caution">
    <text evidence="1">The sequence shown here is derived from an EMBL/GenBank/DDBJ whole genome shotgun (WGS) entry which is preliminary data.</text>
</comment>